<evidence type="ECO:0000313" key="1">
    <source>
        <dbReference type="EMBL" id="DAD65233.1"/>
    </source>
</evidence>
<protein>
    <submittedName>
        <fullName evidence="1">Uncharacterized protein</fullName>
    </submittedName>
</protein>
<name>A0A8S5L622_9CAUD</name>
<sequence length="106" mass="12112">MAVKQYPYKLKALIHSEGYFDQSTAEWTGGTSEWVDFGFCRDEGSTSKKQTEDGEFYIQTSVIYAPKSIKNIDKGTKVQVWDGDALRLEGNVVNFVKDQLHARIWL</sequence>
<proteinExistence type="predicted"/>
<reference evidence="1" key="1">
    <citation type="journal article" date="2021" name="Proc. Natl. Acad. Sci. U.S.A.">
        <title>A Catalog of Tens of Thousands of Viruses from Human Metagenomes Reveals Hidden Associations with Chronic Diseases.</title>
        <authorList>
            <person name="Tisza M.J."/>
            <person name="Buck C.B."/>
        </authorList>
    </citation>
    <scope>NUCLEOTIDE SEQUENCE</scope>
    <source>
        <strain evidence="1">CtD4R19</strain>
    </source>
</reference>
<organism evidence="1">
    <name type="scientific">Siphoviridae sp. ctD4R19</name>
    <dbReference type="NCBI Taxonomy" id="2823568"/>
    <lineage>
        <taxon>Viruses</taxon>
        <taxon>Duplodnaviria</taxon>
        <taxon>Heunggongvirae</taxon>
        <taxon>Uroviricota</taxon>
        <taxon>Caudoviricetes</taxon>
    </lineage>
</organism>
<accession>A0A8S5L622</accession>
<dbReference type="EMBL" id="BK014638">
    <property type="protein sequence ID" value="DAD65233.1"/>
    <property type="molecule type" value="Genomic_DNA"/>
</dbReference>